<dbReference type="PROSITE" id="PS50878">
    <property type="entry name" value="RT_POL"/>
    <property type="match status" value="1"/>
</dbReference>
<dbReference type="RefSeq" id="XP_031377756.1">
    <property type="nucleotide sequence ID" value="XM_031521896.1"/>
</dbReference>
<evidence type="ECO:0000313" key="2">
    <source>
        <dbReference type="Proteomes" id="UP000515151"/>
    </source>
</evidence>
<name>A0A6P8C7P8_PUNGR</name>
<feature type="domain" description="Reverse transcriptase" evidence="1">
    <location>
        <begin position="1"/>
        <end position="161"/>
    </location>
</feature>
<dbReference type="Pfam" id="PF00078">
    <property type="entry name" value="RVT_1"/>
    <property type="match status" value="1"/>
</dbReference>
<dbReference type="OrthoDB" id="1751077at2759"/>
<dbReference type="PANTHER" id="PTHR33116:SF78">
    <property type="entry name" value="OS12G0587133 PROTEIN"/>
    <property type="match status" value="1"/>
</dbReference>
<dbReference type="Proteomes" id="UP000515151">
    <property type="component" value="Chromosome 1"/>
</dbReference>
<dbReference type="AlphaFoldDB" id="A0A6P8C7P8"/>
<gene>
    <name evidence="3" type="primary">LOC116193097</name>
</gene>
<reference evidence="2" key="1">
    <citation type="journal article" date="2020" name="Plant Biotechnol. J.">
        <title>The pomegranate (Punica granatum L.) draft genome dissects genetic divergence between soft- and hard-seeded cultivars.</title>
        <authorList>
            <person name="Luo X."/>
            <person name="Li H."/>
            <person name="Wu Z."/>
            <person name="Yao W."/>
            <person name="Zhao P."/>
            <person name="Cao D."/>
            <person name="Yu H."/>
            <person name="Li K."/>
            <person name="Poudel K."/>
            <person name="Zhao D."/>
            <person name="Zhang F."/>
            <person name="Xia X."/>
            <person name="Chen L."/>
            <person name="Wang Q."/>
            <person name="Jing D."/>
            <person name="Cao S."/>
        </authorList>
    </citation>
    <scope>NUCLEOTIDE SEQUENCE [LARGE SCALE GENOMIC DNA]</scope>
    <source>
        <strain evidence="2">cv. Tunisia</strain>
    </source>
</reference>
<keyword evidence="2" id="KW-1185">Reference proteome</keyword>
<organism evidence="2 3">
    <name type="scientific">Punica granatum</name>
    <name type="common">Pomegranate</name>
    <dbReference type="NCBI Taxonomy" id="22663"/>
    <lineage>
        <taxon>Eukaryota</taxon>
        <taxon>Viridiplantae</taxon>
        <taxon>Streptophyta</taxon>
        <taxon>Embryophyta</taxon>
        <taxon>Tracheophyta</taxon>
        <taxon>Spermatophyta</taxon>
        <taxon>Magnoliopsida</taxon>
        <taxon>eudicotyledons</taxon>
        <taxon>Gunneridae</taxon>
        <taxon>Pentapetalae</taxon>
        <taxon>rosids</taxon>
        <taxon>malvids</taxon>
        <taxon>Myrtales</taxon>
        <taxon>Lythraceae</taxon>
        <taxon>Punica</taxon>
    </lineage>
</organism>
<dbReference type="InterPro" id="IPR000477">
    <property type="entry name" value="RT_dom"/>
</dbReference>
<dbReference type="GeneID" id="116193097"/>
<dbReference type="PANTHER" id="PTHR33116">
    <property type="entry name" value="REVERSE TRANSCRIPTASE ZINC-BINDING DOMAIN-CONTAINING PROTEIN-RELATED-RELATED"/>
    <property type="match status" value="1"/>
</dbReference>
<evidence type="ECO:0000313" key="3">
    <source>
        <dbReference type="RefSeq" id="XP_031377756.1"/>
    </source>
</evidence>
<sequence length="196" mass="21511">MVGGLVITSSLLMNWSRAIRGIVSLPVNGSMQGYIEGSKGLIQGDHLSPYLFVMAIEVLSKMLDSAAQEGKIADHPLCSKIHLTHLGFAYDLVIFLKGDVDSLKVVMNIFDSFYEISSLKLNPSKSELFCAGMDEVKVQEISSINGFKRGTFPVKYLGVPLISGRLSDKDCRPFMEKIASRIESWATQKLSYAGTP</sequence>
<evidence type="ECO:0000259" key="1">
    <source>
        <dbReference type="PROSITE" id="PS50878"/>
    </source>
</evidence>
<accession>A0A6P8C7P8</accession>
<protein>
    <submittedName>
        <fullName evidence="3">Uncharacterized protein LOC116193097 isoform X1</fullName>
    </submittedName>
</protein>
<proteinExistence type="predicted"/>
<reference evidence="3" key="2">
    <citation type="submission" date="2025-08" db="UniProtKB">
        <authorList>
            <consortium name="RefSeq"/>
        </authorList>
    </citation>
    <scope>IDENTIFICATION</scope>
    <source>
        <tissue evidence="3">Leaf</tissue>
    </source>
</reference>